<accession>A0A4C1VDA1</accession>
<protein>
    <submittedName>
        <fullName evidence="1">Uncharacterized protein</fullName>
    </submittedName>
</protein>
<keyword evidence="2" id="KW-1185">Reference proteome</keyword>
<organism evidence="1 2">
    <name type="scientific">Eumeta variegata</name>
    <name type="common">Bagworm moth</name>
    <name type="synonym">Eumeta japonica</name>
    <dbReference type="NCBI Taxonomy" id="151549"/>
    <lineage>
        <taxon>Eukaryota</taxon>
        <taxon>Metazoa</taxon>
        <taxon>Ecdysozoa</taxon>
        <taxon>Arthropoda</taxon>
        <taxon>Hexapoda</taxon>
        <taxon>Insecta</taxon>
        <taxon>Pterygota</taxon>
        <taxon>Neoptera</taxon>
        <taxon>Endopterygota</taxon>
        <taxon>Lepidoptera</taxon>
        <taxon>Glossata</taxon>
        <taxon>Ditrysia</taxon>
        <taxon>Tineoidea</taxon>
        <taxon>Psychidae</taxon>
        <taxon>Oiketicinae</taxon>
        <taxon>Eumeta</taxon>
    </lineage>
</organism>
<dbReference type="GO" id="GO:0003676">
    <property type="term" value="F:nucleic acid binding"/>
    <property type="evidence" value="ECO:0007669"/>
    <property type="project" value="InterPro"/>
</dbReference>
<proteinExistence type="predicted"/>
<comment type="caution">
    <text evidence="1">The sequence shown here is derived from an EMBL/GenBank/DDBJ whole genome shotgun (WGS) entry which is preliminary data.</text>
</comment>
<dbReference type="EMBL" id="BGZK01000312">
    <property type="protein sequence ID" value="GBP35924.1"/>
    <property type="molecule type" value="Genomic_DNA"/>
</dbReference>
<gene>
    <name evidence="1" type="ORF">EVAR_91475_1</name>
</gene>
<sequence>MALHSSQKVLNSDHTCELVIKFHVEPSVPYIVSVLITTTVRSAHSTGVKGSIEVRTLQSEIQNFGKENCRTVNSDWYTTICLPEVIDELRKNNRKRRIILHLNNSNSHTRDRFLKNKNVELMSNPANTPDLAPCDSFYSRKLRIDYAVNDLHHQQRPSKSMKNIFPK</sequence>
<dbReference type="OrthoDB" id="10017160at2759"/>
<name>A0A4C1VDA1_EUMVA</name>
<reference evidence="1 2" key="1">
    <citation type="journal article" date="2019" name="Commun. Biol.">
        <title>The bagworm genome reveals a unique fibroin gene that provides high tensile strength.</title>
        <authorList>
            <person name="Kono N."/>
            <person name="Nakamura H."/>
            <person name="Ohtoshi R."/>
            <person name="Tomita M."/>
            <person name="Numata K."/>
            <person name="Arakawa K."/>
        </authorList>
    </citation>
    <scope>NUCLEOTIDE SEQUENCE [LARGE SCALE GENOMIC DNA]</scope>
</reference>
<dbReference type="AlphaFoldDB" id="A0A4C1VDA1"/>
<dbReference type="Gene3D" id="3.30.420.10">
    <property type="entry name" value="Ribonuclease H-like superfamily/Ribonuclease H"/>
    <property type="match status" value="1"/>
</dbReference>
<dbReference type="InterPro" id="IPR036397">
    <property type="entry name" value="RNaseH_sf"/>
</dbReference>
<evidence type="ECO:0000313" key="1">
    <source>
        <dbReference type="EMBL" id="GBP35924.1"/>
    </source>
</evidence>
<dbReference type="Proteomes" id="UP000299102">
    <property type="component" value="Unassembled WGS sequence"/>
</dbReference>
<evidence type="ECO:0000313" key="2">
    <source>
        <dbReference type="Proteomes" id="UP000299102"/>
    </source>
</evidence>